<keyword evidence="5" id="KW-1185">Reference proteome</keyword>
<feature type="compositionally biased region" description="Acidic residues" evidence="2">
    <location>
        <begin position="307"/>
        <end position="320"/>
    </location>
</feature>
<dbReference type="PANTHER" id="PTHR12354:SF1">
    <property type="entry name" value="INTERFERON-RELATED DEVELOPMENTAL REGULATOR 1"/>
    <property type="match status" value="1"/>
</dbReference>
<protein>
    <recommendedName>
        <fullName evidence="3">Interferon-related developmental regulator N-terminal domain-containing protein</fullName>
    </recommendedName>
</protein>
<accession>A0AA43QGH0</accession>
<gene>
    <name evidence="4" type="ORF">OHK93_000364</name>
</gene>
<feature type="region of interest" description="Disordered" evidence="2">
    <location>
        <begin position="1"/>
        <end position="75"/>
    </location>
</feature>
<reference evidence="4" key="1">
    <citation type="journal article" date="2023" name="Genome Biol. Evol.">
        <title>First Whole Genome Sequence and Flow Cytometry Genome Size Data for the Lichen-Forming Fungus Ramalina farinacea (Ascomycota).</title>
        <authorList>
            <person name="Llewellyn T."/>
            <person name="Mian S."/>
            <person name="Hill R."/>
            <person name="Leitch I.J."/>
            <person name="Gaya E."/>
        </authorList>
    </citation>
    <scope>NUCLEOTIDE SEQUENCE</scope>
    <source>
        <strain evidence="4">LIQ254RAFAR</strain>
    </source>
</reference>
<comment type="caution">
    <text evidence="4">The sequence shown here is derived from an EMBL/GenBank/DDBJ whole genome shotgun (WGS) entry which is preliminary data.</text>
</comment>
<name>A0AA43QGH0_9LECA</name>
<dbReference type="Proteomes" id="UP001161017">
    <property type="component" value="Unassembled WGS sequence"/>
</dbReference>
<dbReference type="InterPro" id="IPR039777">
    <property type="entry name" value="IFRD"/>
</dbReference>
<sequence length="455" mass="50532">MHDLRKKALIESGKTLSRKARSRESTPGHSKLNTPASSRAASRVRGAGSRAVSDDENDGDLSDETSHSTGSIDEVLNGDIQISGGQLADRIEEIFARKGSTILGREKCYKTYAHLLAIRYSEEDIRGKEDELVAAFLRSIKEERSEKEAVLAAKAIALTIVTSPSDMIYDAAAEPLQRAIIHSKSTLTKAAAIRALSVCAFYGGASEDDIFKTMEFFMEIVTSDGHTISAPDEPEPVVAALEEWGFLCTMMDEMSPYSEDAVEAFVEQLSSSYAAVQIAAGENIALLYEKSFRASASPGEESPGEFAESDIITDPDEEDNPSAPKMLRLYPAYRRTDQLLHTLNSLSRNNMLSVHQISKEDRKAVKTNFTDIANSIEYPHRGPKYSNAINEENGSRYGSRMTVKINKEGTMRIDRWWKLHRLKGLRRVLQSGFVEHYEKNEVVFDTLPIMMTRDG</sequence>
<feature type="compositionally biased region" description="Polar residues" evidence="2">
    <location>
        <begin position="25"/>
        <end position="35"/>
    </location>
</feature>
<dbReference type="InterPro" id="IPR016024">
    <property type="entry name" value="ARM-type_fold"/>
</dbReference>
<feature type="compositionally biased region" description="Acidic residues" evidence="2">
    <location>
        <begin position="54"/>
        <end position="63"/>
    </location>
</feature>
<feature type="region of interest" description="Disordered" evidence="2">
    <location>
        <begin position="296"/>
        <end position="323"/>
    </location>
</feature>
<feature type="domain" description="Interferon-related developmental regulator N-terminal" evidence="3">
    <location>
        <begin position="77"/>
        <end position="377"/>
    </location>
</feature>
<proteinExistence type="inferred from homology"/>
<dbReference type="EMBL" id="JAPUFD010000001">
    <property type="protein sequence ID" value="MDI1485227.1"/>
    <property type="molecule type" value="Genomic_DNA"/>
</dbReference>
<dbReference type="SUPFAM" id="SSF48371">
    <property type="entry name" value="ARM repeat"/>
    <property type="match status" value="1"/>
</dbReference>
<dbReference type="InterPro" id="IPR007701">
    <property type="entry name" value="Interferon-rel_develop_reg_N"/>
</dbReference>
<organism evidence="4 5">
    <name type="scientific">Ramalina farinacea</name>
    <dbReference type="NCBI Taxonomy" id="258253"/>
    <lineage>
        <taxon>Eukaryota</taxon>
        <taxon>Fungi</taxon>
        <taxon>Dikarya</taxon>
        <taxon>Ascomycota</taxon>
        <taxon>Pezizomycotina</taxon>
        <taxon>Lecanoromycetes</taxon>
        <taxon>OSLEUM clade</taxon>
        <taxon>Lecanoromycetidae</taxon>
        <taxon>Lecanorales</taxon>
        <taxon>Lecanorineae</taxon>
        <taxon>Ramalinaceae</taxon>
        <taxon>Ramalina</taxon>
    </lineage>
</organism>
<dbReference type="Pfam" id="PF05004">
    <property type="entry name" value="IFRD"/>
    <property type="match status" value="1"/>
</dbReference>
<evidence type="ECO:0000256" key="2">
    <source>
        <dbReference type="SAM" id="MobiDB-lite"/>
    </source>
</evidence>
<dbReference type="AlphaFoldDB" id="A0AA43QGH0"/>
<evidence type="ECO:0000313" key="4">
    <source>
        <dbReference type="EMBL" id="MDI1485227.1"/>
    </source>
</evidence>
<dbReference type="PANTHER" id="PTHR12354">
    <property type="entry name" value="INTERFERON-RELATED DEVELOPMENTAL REGULATOR"/>
    <property type="match status" value="1"/>
</dbReference>
<evidence type="ECO:0000256" key="1">
    <source>
        <dbReference type="ARBA" id="ARBA00008828"/>
    </source>
</evidence>
<feature type="compositionally biased region" description="Low complexity" evidence="2">
    <location>
        <begin position="36"/>
        <end position="51"/>
    </location>
</feature>
<comment type="similarity">
    <text evidence="1">Belongs to the IFRD family.</text>
</comment>
<evidence type="ECO:0000313" key="5">
    <source>
        <dbReference type="Proteomes" id="UP001161017"/>
    </source>
</evidence>
<evidence type="ECO:0000259" key="3">
    <source>
        <dbReference type="Pfam" id="PF05004"/>
    </source>
</evidence>